<organism evidence="2 3">
    <name type="scientific">Botrytis galanthina</name>
    <dbReference type="NCBI Taxonomy" id="278940"/>
    <lineage>
        <taxon>Eukaryota</taxon>
        <taxon>Fungi</taxon>
        <taxon>Dikarya</taxon>
        <taxon>Ascomycota</taxon>
        <taxon>Pezizomycotina</taxon>
        <taxon>Leotiomycetes</taxon>
        <taxon>Helotiales</taxon>
        <taxon>Sclerotiniaceae</taxon>
        <taxon>Botrytis</taxon>
    </lineage>
</organism>
<dbReference type="PANTHER" id="PTHR47843">
    <property type="entry name" value="BTB DOMAIN-CONTAINING PROTEIN-RELATED"/>
    <property type="match status" value="1"/>
</dbReference>
<dbReference type="InterPro" id="IPR011333">
    <property type="entry name" value="SKP1/BTB/POZ_sf"/>
</dbReference>
<name>A0A4S8R6U3_9HELO</name>
<evidence type="ECO:0000313" key="2">
    <source>
        <dbReference type="EMBL" id="THV53673.1"/>
    </source>
</evidence>
<sequence>MNNNVNNWQWGQHATAVPTGLISASPGRDRNAIIGPYRSYNLVVRDYLAGNLPISRSPPVYRGTLYENRAASSHLIGVASGLTAYPALDAVAANTTNTNEAMRVLSRLALDATNRSQGPTWENTPMDMITIYIKGEDGAIDGPPFNLHKSFFTHLSPYFDAIFNSSFAESATQTLHFAESNREIFAMLVDWVYKKQLNTLAAFELDDRKNLPVGIGLSTLQGSDLDKYISKSQETALEHTTKLIDLWFLADKVLMPELQNAAIQAIELLRFFTPLQGVPAEISHTVYDKTPKDSPIRRYFAYTTLRRLHPQSEDKGEDFHPDMLVDIFDIVKVAGADAKLRHYGLSEKAMESFLVEVKGGSHLKANPNTVAPLADDVWVSLWELRRNALKF</sequence>
<dbReference type="CDD" id="cd18186">
    <property type="entry name" value="BTB_POZ_ZBTB_KLHL-like"/>
    <property type="match status" value="1"/>
</dbReference>
<gene>
    <name evidence="2" type="ORF">BGAL_0045g00330</name>
</gene>
<protein>
    <recommendedName>
        <fullName evidence="1">BTB domain-containing protein</fullName>
    </recommendedName>
</protein>
<dbReference type="PROSITE" id="PS50097">
    <property type="entry name" value="BTB"/>
    <property type="match status" value="1"/>
</dbReference>
<reference evidence="2 3" key="1">
    <citation type="submission" date="2017-12" db="EMBL/GenBank/DDBJ databases">
        <title>Comparative genomics of Botrytis spp.</title>
        <authorList>
            <person name="Valero-Jimenez C.A."/>
            <person name="Tapia P."/>
            <person name="Veloso J."/>
            <person name="Silva-Moreno E."/>
            <person name="Staats M."/>
            <person name="Valdes J.H."/>
            <person name="Van Kan J.A.L."/>
        </authorList>
    </citation>
    <scope>NUCLEOTIDE SEQUENCE [LARGE SCALE GENOMIC DNA]</scope>
    <source>
        <strain evidence="2 3">MUCL435</strain>
    </source>
</reference>
<dbReference type="Pfam" id="PF00651">
    <property type="entry name" value="BTB"/>
    <property type="match status" value="1"/>
</dbReference>
<keyword evidence="3" id="KW-1185">Reference proteome</keyword>
<proteinExistence type="predicted"/>
<dbReference type="Proteomes" id="UP000308671">
    <property type="component" value="Unassembled WGS sequence"/>
</dbReference>
<evidence type="ECO:0000259" key="1">
    <source>
        <dbReference type="PROSITE" id="PS50097"/>
    </source>
</evidence>
<accession>A0A4S8R6U3</accession>
<comment type="caution">
    <text evidence="2">The sequence shown here is derived from an EMBL/GenBank/DDBJ whole genome shotgun (WGS) entry which is preliminary data.</text>
</comment>
<dbReference type="SUPFAM" id="SSF54695">
    <property type="entry name" value="POZ domain"/>
    <property type="match status" value="1"/>
</dbReference>
<dbReference type="PANTHER" id="PTHR47843:SF2">
    <property type="entry name" value="BTB DOMAIN-CONTAINING PROTEIN"/>
    <property type="match status" value="1"/>
</dbReference>
<feature type="domain" description="BTB" evidence="1">
    <location>
        <begin position="127"/>
        <end position="201"/>
    </location>
</feature>
<dbReference type="Gene3D" id="3.30.710.10">
    <property type="entry name" value="Potassium Channel Kv1.1, Chain A"/>
    <property type="match status" value="1"/>
</dbReference>
<dbReference type="OrthoDB" id="194443at2759"/>
<dbReference type="AlphaFoldDB" id="A0A4S8R6U3"/>
<dbReference type="EMBL" id="PQXL01000045">
    <property type="protein sequence ID" value="THV53673.1"/>
    <property type="molecule type" value="Genomic_DNA"/>
</dbReference>
<evidence type="ECO:0000313" key="3">
    <source>
        <dbReference type="Proteomes" id="UP000308671"/>
    </source>
</evidence>
<dbReference type="InterPro" id="IPR000210">
    <property type="entry name" value="BTB/POZ_dom"/>
</dbReference>